<comment type="caution">
    <text evidence="3">The sequence shown here is derived from an EMBL/GenBank/DDBJ whole genome shotgun (WGS) entry which is preliminary data.</text>
</comment>
<dbReference type="EMBL" id="BMAO01022334">
    <property type="protein sequence ID" value="GFQ81192.1"/>
    <property type="molecule type" value="Genomic_DNA"/>
</dbReference>
<dbReference type="EMBL" id="BMAO01035934">
    <property type="protein sequence ID" value="GFR06897.1"/>
    <property type="molecule type" value="Genomic_DNA"/>
</dbReference>
<evidence type="ECO:0000313" key="4">
    <source>
        <dbReference type="EMBL" id="GFR18084.1"/>
    </source>
</evidence>
<protein>
    <submittedName>
        <fullName evidence="3">Uncharacterized protein</fullName>
    </submittedName>
</protein>
<evidence type="ECO:0000313" key="2">
    <source>
        <dbReference type="EMBL" id="GFQ81192.1"/>
    </source>
</evidence>
<gene>
    <name evidence="3" type="ORF">TNCT_126201</name>
    <name evidence="4" type="ORF">TNCT_325241</name>
    <name evidence="2" type="ORF">TNCT_349281</name>
</gene>
<feature type="region of interest" description="Disordered" evidence="1">
    <location>
        <begin position="1"/>
        <end position="20"/>
    </location>
</feature>
<keyword evidence="5" id="KW-1185">Reference proteome</keyword>
<evidence type="ECO:0000313" key="3">
    <source>
        <dbReference type="EMBL" id="GFR06897.1"/>
    </source>
</evidence>
<dbReference type="EMBL" id="BMAO01027560">
    <property type="protein sequence ID" value="GFR18084.1"/>
    <property type="molecule type" value="Genomic_DNA"/>
</dbReference>
<organism evidence="3 5">
    <name type="scientific">Trichonephila clavata</name>
    <name type="common">Joro spider</name>
    <name type="synonym">Nephila clavata</name>
    <dbReference type="NCBI Taxonomy" id="2740835"/>
    <lineage>
        <taxon>Eukaryota</taxon>
        <taxon>Metazoa</taxon>
        <taxon>Ecdysozoa</taxon>
        <taxon>Arthropoda</taxon>
        <taxon>Chelicerata</taxon>
        <taxon>Arachnida</taxon>
        <taxon>Araneae</taxon>
        <taxon>Araneomorphae</taxon>
        <taxon>Entelegynae</taxon>
        <taxon>Araneoidea</taxon>
        <taxon>Nephilidae</taxon>
        <taxon>Trichonephila</taxon>
    </lineage>
</organism>
<evidence type="ECO:0000313" key="5">
    <source>
        <dbReference type="Proteomes" id="UP000887116"/>
    </source>
</evidence>
<proteinExistence type="predicted"/>
<name>A0A8X6LFV5_TRICU</name>
<evidence type="ECO:0000256" key="1">
    <source>
        <dbReference type="SAM" id="MobiDB-lite"/>
    </source>
</evidence>
<dbReference type="AlphaFoldDB" id="A0A8X6LFV5"/>
<reference evidence="3" key="1">
    <citation type="submission" date="2020-07" db="EMBL/GenBank/DDBJ databases">
        <title>Multicomponent nature underlies the extraordinary mechanical properties of spider dragline silk.</title>
        <authorList>
            <person name="Kono N."/>
            <person name="Nakamura H."/>
            <person name="Mori M."/>
            <person name="Yoshida Y."/>
            <person name="Ohtoshi R."/>
            <person name="Malay A.D."/>
            <person name="Moran D.A.P."/>
            <person name="Tomita M."/>
            <person name="Numata K."/>
            <person name="Arakawa K."/>
        </authorList>
    </citation>
    <scope>NUCLEOTIDE SEQUENCE</scope>
</reference>
<sequence length="71" mass="7961">MHDFPRASEGFSGSSDTRRAPAQFVLRQPHRLIPAGGWRIVRSANAQLPRASEDRFGSSDLRRAPAEFVLR</sequence>
<dbReference type="Proteomes" id="UP000887116">
    <property type="component" value="Unassembled WGS sequence"/>
</dbReference>
<accession>A0A8X6LFV5</accession>